<evidence type="ECO:0000256" key="1">
    <source>
        <dbReference type="SAM" id="MobiDB-lite"/>
    </source>
</evidence>
<proteinExistence type="predicted"/>
<keyword evidence="2" id="KW-0472">Membrane</keyword>
<keyword evidence="2" id="KW-0812">Transmembrane</keyword>
<accession>A0A8H4QLU9</accession>
<feature type="transmembrane region" description="Helical" evidence="2">
    <location>
        <begin position="90"/>
        <end position="111"/>
    </location>
</feature>
<gene>
    <name evidence="3" type="ORF">D9613_011020</name>
</gene>
<feature type="compositionally biased region" description="Polar residues" evidence="1">
    <location>
        <begin position="1"/>
        <end position="11"/>
    </location>
</feature>
<name>A0A8H4QLU9_9AGAR</name>
<protein>
    <submittedName>
        <fullName evidence="3">Uncharacterized protein</fullName>
    </submittedName>
</protein>
<keyword evidence="2" id="KW-1133">Transmembrane helix</keyword>
<feature type="transmembrane region" description="Helical" evidence="2">
    <location>
        <begin position="117"/>
        <end position="142"/>
    </location>
</feature>
<keyword evidence="4" id="KW-1185">Reference proteome</keyword>
<feature type="region of interest" description="Disordered" evidence="1">
    <location>
        <begin position="1"/>
        <end position="28"/>
    </location>
</feature>
<organism evidence="3 4">
    <name type="scientific">Agrocybe pediades</name>
    <dbReference type="NCBI Taxonomy" id="84607"/>
    <lineage>
        <taxon>Eukaryota</taxon>
        <taxon>Fungi</taxon>
        <taxon>Dikarya</taxon>
        <taxon>Basidiomycota</taxon>
        <taxon>Agaricomycotina</taxon>
        <taxon>Agaricomycetes</taxon>
        <taxon>Agaricomycetidae</taxon>
        <taxon>Agaricales</taxon>
        <taxon>Agaricineae</taxon>
        <taxon>Strophariaceae</taxon>
        <taxon>Agrocybe</taxon>
    </lineage>
</organism>
<feature type="compositionally biased region" description="Basic and acidic residues" evidence="1">
    <location>
        <begin position="282"/>
        <end position="296"/>
    </location>
</feature>
<evidence type="ECO:0000313" key="3">
    <source>
        <dbReference type="EMBL" id="KAF4613343.1"/>
    </source>
</evidence>
<comment type="caution">
    <text evidence="3">The sequence shown here is derived from an EMBL/GenBank/DDBJ whole genome shotgun (WGS) entry which is preliminary data.</text>
</comment>
<evidence type="ECO:0000313" key="4">
    <source>
        <dbReference type="Proteomes" id="UP000521872"/>
    </source>
</evidence>
<dbReference type="EMBL" id="JAACJL010000046">
    <property type="protein sequence ID" value="KAF4613343.1"/>
    <property type="molecule type" value="Genomic_DNA"/>
</dbReference>
<feature type="region of interest" description="Disordered" evidence="1">
    <location>
        <begin position="269"/>
        <end position="337"/>
    </location>
</feature>
<reference evidence="3 4" key="1">
    <citation type="submission" date="2019-12" db="EMBL/GenBank/DDBJ databases">
        <authorList>
            <person name="Floudas D."/>
            <person name="Bentzer J."/>
            <person name="Ahren D."/>
            <person name="Johansson T."/>
            <person name="Persson P."/>
            <person name="Tunlid A."/>
        </authorList>
    </citation>
    <scope>NUCLEOTIDE SEQUENCE [LARGE SCALE GENOMIC DNA]</scope>
    <source>
        <strain evidence="3 4">CBS 102.39</strain>
    </source>
</reference>
<evidence type="ECO:0000256" key="2">
    <source>
        <dbReference type="SAM" id="Phobius"/>
    </source>
</evidence>
<dbReference type="Proteomes" id="UP000521872">
    <property type="component" value="Unassembled WGS sequence"/>
</dbReference>
<dbReference type="AlphaFoldDB" id="A0A8H4QLU9"/>
<sequence length="337" mass="35796">MTTGAIPSDTANLPEITGDQVNDGPSLQLPPPGETVLELSGTASSTSDSQILGQSRRFFNGLVQQGSRLSSDGIQPSVQYFLQKCDSDPLVAVLVAAPLAISALIGLSFTIGSIISLLLWAAVTICVGASCIIIGGSISLLIKLSVILWRALPSSNRHPGQGTFQAGLQYLMNPSLWRSIMSSTSTAVQCSVEYLRTIDWAGTAQWLWKMCASMGDGKWGPFSGAIVKAYNAAFAVCCTLYSEVSKALAGNTSEQASWAARPVVALPAGEVQPSGGQSPSGAEERPVQPPLERDHEETMEEEVRDIVPIDISNSSNNERDEATRGLKQRAPFQRLDG</sequence>